<evidence type="ECO:0000313" key="1">
    <source>
        <dbReference type="EnsemblMetazoa" id="CLYHEMP020756.1"/>
    </source>
</evidence>
<protein>
    <submittedName>
        <fullName evidence="1">Uncharacterized protein</fullName>
    </submittedName>
</protein>
<organism evidence="1 2">
    <name type="scientific">Clytia hemisphaerica</name>
    <dbReference type="NCBI Taxonomy" id="252671"/>
    <lineage>
        <taxon>Eukaryota</taxon>
        <taxon>Metazoa</taxon>
        <taxon>Cnidaria</taxon>
        <taxon>Hydrozoa</taxon>
        <taxon>Hydroidolina</taxon>
        <taxon>Leptothecata</taxon>
        <taxon>Obeliida</taxon>
        <taxon>Clytiidae</taxon>
        <taxon>Clytia</taxon>
    </lineage>
</organism>
<dbReference type="AlphaFoldDB" id="A0A7M5XCK0"/>
<evidence type="ECO:0000313" key="2">
    <source>
        <dbReference type="Proteomes" id="UP000594262"/>
    </source>
</evidence>
<accession>A0A7M5XCK0</accession>
<dbReference type="OrthoDB" id="5971237at2759"/>
<proteinExistence type="predicted"/>
<dbReference type="EnsemblMetazoa" id="CLYHEMT020756.1">
    <property type="protein sequence ID" value="CLYHEMP020756.1"/>
    <property type="gene ID" value="CLYHEMG020756"/>
</dbReference>
<name>A0A7M5XCK0_9CNID</name>
<keyword evidence="2" id="KW-1185">Reference proteome</keyword>
<dbReference type="Proteomes" id="UP000594262">
    <property type="component" value="Unplaced"/>
</dbReference>
<sequence length="332" mass="37727">MNMYEIFGILLVVKCHLSLGKERIKHKCTISYRGEPFCEYTEGDCQSRIVINSPHGGDLQPPDVPERDGGCFVDGKCKWEHFCSPKNVKKCPGIVEVTNDDHTQTITRYIVNFIKDLTGARPHFTRNNLHRSRIDANREIHESTYDFPSMVETYGEYHEIIQKACDKIQGPGIFIDMHGHTGQDFTNPFFVLGYNIEQVDFANETLTDSSECTIKNLIKRSESSMEEIIRGEKSLGYFLADKGYTRVMPSPAVKDPSKYMGYFKGGYNVQKYGSIDGGEIDAIQIEIHAYYNNEKKKVAKIIAESIIEWTNLHYGNLPKQDCSVDSEDDSSS</sequence>
<reference evidence="1" key="1">
    <citation type="submission" date="2021-01" db="UniProtKB">
        <authorList>
            <consortium name="EnsemblMetazoa"/>
        </authorList>
    </citation>
    <scope>IDENTIFICATION</scope>
</reference>
<dbReference type="Gene3D" id="3.40.630.40">
    <property type="entry name" value="Zn-dependent exopeptidases"/>
    <property type="match status" value="1"/>
</dbReference>